<name>A0A0G0MB87_9BACT</name>
<accession>A0A0G0MB87</accession>
<dbReference type="EMBL" id="LBWB01000005">
    <property type="protein sequence ID" value="KKR01309.1"/>
    <property type="molecule type" value="Genomic_DNA"/>
</dbReference>
<reference evidence="1 2" key="1">
    <citation type="journal article" date="2015" name="Nature">
        <title>rRNA introns, odd ribosomes, and small enigmatic genomes across a large radiation of phyla.</title>
        <authorList>
            <person name="Brown C.T."/>
            <person name="Hug L.A."/>
            <person name="Thomas B.C."/>
            <person name="Sharon I."/>
            <person name="Castelle C.J."/>
            <person name="Singh A."/>
            <person name="Wilkins M.J."/>
            <person name="Williams K.H."/>
            <person name="Banfield J.F."/>
        </authorList>
    </citation>
    <scope>NUCLEOTIDE SEQUENCE [LARGE SCALE GENOMIC DNA]</scope>
</reference>
<dbReference type="Proteomes" id="UP000033881">
    <property type="component" value="Unassembled WGS sequence"/>
</dbReference>
<sequence>MKEKFKKILFFTLTVGLVVSVALTIKSLLLLRIIPDVEDKTQFAKNFNYQEWIATELDKCIDWSDLLYASCVKSPLFPYKKLEIKQIKQDVVNIIYEKGKETNLSTEGIWLLTDPVWNIFFVARSKYPESLKYYGPYR</sequence>
<organism evidence="1 2">
    <name type="scientific">Candidatus Woesebacteria bacterium GW2011_GWB1_39_12</name>
    <dbReference type="NCBI Taxonomy" id="1618574"/>
    <lineage>
        <taxon>Bacteria</taxon>
        <taxon>Candidatus Woeseibacteriota</taxon>
    </lineage>
</organism>
<evidence type="ECO:0000313" key="2">
    <source>
        <dbReference type="Proteomes" id="UP000033881"/>
    </source>
</evidence>
<comment type="caution">
    <text evidence="1">The sequence shown here is derived from an EMBL/GenBank/DDBJ whole genome shotgun (WGS) entry which is preliminary data.</text>
</comment>
<gene>
    <name evidence="1" type="ORF">UT24_C0005G0018</name>
</gene>
<proteinExistence type="predicted"/>
<dbReference type="AlphaFoldDB" id="A0A0G0MB87"/>
<evidence type="ECO:0000313" key="1">
    <source>
        <dbReference type="EMBL" id="KKR01309.1"/>
    </source>
</evidence>
<protein>
    <submittedName>
        <fullName evidence="1">Uncharacterized protein</fullName>
    </submittedName>
</protein>